<feature type="region of interest" description="Disordered" evidence="2">
    <location>
        <begin position="1125"/>
        <end position="1148"/>
    </location>
</feature>
<dbReference type="InterPro" id="IPR036322">
    <property type="entry name" value="WD40_repeat_dom_sf"/>
</dbReference>
<keyword evidence="3" id="KW-1133">Transmembrane helix</keyword>
<dbReference type="EMBL" id="FO082054">
    <property type="protein sequence ID" value="CCE88818.1"/>
    <property type="molecule type" value="Genomic_DNA"/>
</dbReference>
<feature type="transmembrane region" description="Helical" evidence="3">
    <location>
        <begin position="280"/>
        <end position="299"/>
    </location>
</feature>
<evidence type="ECO:0000313" key="5">
    <source>
        <dbReference type="Proteomes" id="UP000005222"/>
    </source>
</evidence>
<feature type="repeat" description="WD" evidence="1">
    <location>
        <begin position="638"/>
        <end position="670"/>
    </location>
</feature>
<keyword evidence="3" id="KW-0472">Membrane</keyword>
<dbReference type="SUPFAM" id="SSF50978">
    <property type="entry name" value="WD40 repeat-like"/>
    <property type="match status" value="1"/>
</dbReference>
<sequence length="1252" mass="143831">MIYKDLYLRTVKALIRNILLKPKLSIVIPSIVIFSLAYGVAYEYLLKSVNFKIAAPHLEGVSAGLHDEVINESYLEYLEKINNPDLVDYRVTKLSIVSQEKSPRNILTFENLQKVDELGNSIQDHLKDSFVLYPSTDLYLNFNSDTKSTFKAKSKVNSYLLHVINSGEYNYLNRIYFDKIHFLNRLVNGAEVINIYVIHDQAHKVYETLNNNTCYTAANGLKISSKQDLDVTFGEFKKLFLDNFQPLSRCCWYLVEWLLFFCFPLIISVCVSFNHKIRSVFGLVIGWLVEVLISSGSALQVKSVFVPCNSFSGLSGSEFLLVICVMLVFSSVNLLKTIDELADDTLVHEETENLHKKLFKFYIGFSYEKHSNISRNNYLIFRRIKEFYNGIMLPKTSKVLLIAEVEIMLNRFLVSSLIKKSFPQQIGNMVAAKFQIIVDIIAIGLFIDHLMQLTYLISIIIIDRKRYDFTDLLNMKALSQNDVFGVDAVDTNDVGKNIFRESFYSPHFLKRHCPAIYDRINSCLIRIHSTMSLASWYFISPVLLFLLFGVTISLLSDFENDFNLRSLLLPQKIERYVFDPIYYLEYFCIIVFINAMVLLIFKITQTSSAGINNKITDSDFEIEDAKVSFKSIDLQDSVHGHDLDIYKISTNKNCPFLISLGLDHKILIWSPLTKQENPTPMNISTNSIIDQNEEFWPVHHIGISNDGNFVIIINYNNFQVKCFNRKELQYIWSCEIKELERSKILECFFRKRTVPGYLNRRILQNRASTRSRKGSDVSLSSLNSSNTVVNGNFSMPMLSNSLLGSSVEEGDEDTSEEAKNALDFEKKFSRDDFIIVSNTGQLVSISCIDGKYKTYNIFEGMYEDDKKLIAAKKLFTPRVDNRIICEVNNSDIIVCTVFNNRWRFKKLKIREGYYNQKFDLMTPQLLSMNPSLSEMYDYASVASSSDKKQAQNTNLNNSTYQINKSTIVSLEFVGMFVRLNNLVAELVDAQTGIVLKEVNVGHMKTSTLRISHSEPTHCKFCGCVSIQTLSLMYEEYDTNTLIVHTFKIDTPRSKNNICLRVERDPREIRCSGFNAVTEHQYWYENIETWQLTDINMIIGVRKPENVDHTISKSDNRASGRHLSDLVGNGGLTSIRSRKKKSAQQKKMTSPSEGFIITLSTGEITDYYIPGVTDNTSKDLKIHCSSKFGFKSLVFAVERSLKIVYFGNDKLIENDMYYCEPNILSNISSVDLNSPQMNNELLFINKRRKHRRF</sequence>
<proteinExistence type="predicted"/>
<keyword evidence="5" id="KW-1185">Reference proteome</keyword>
<dbReference type="InParanoid" id="G8YL84"/>
<accession>G8YL84</accession>
<dbReference type="OMA" id="SEPTHCR"/>
<feature type="transmembrane region" description="Helical" evidence="3">
    <location>
        <begin position="576"/>
        <end position="601"/>
    </location>
</feature>
<protein>
    <submittedName>
        <fullName evidence="4">Piso0_001604 protein</fullName>
    </submittedName>
</protein>
<evidence type="ECO:0000256" key="3">
    <source>
        <dbReference type="SAM" id="Phobius"/>
    </source>
</evidence>
<organism evidence="4 5">
    <name type="scientific">Pichia sorbitophila (strain ATCC MYA-4447 / BCRC 22081 / CBS 7064 / NBRC 10061 / NRRL Y-12695)</name>
    <name type="common">Hybrid yeast</name>
    <dbReference type="NCBI Taxonomy" id="559304"/>
    <lineage>
        <taxon>Eukaryota</taxon>
        <taxon>Fungi</taxon>
        <taxon>Dikarya</taxon>
        <taxon>Ascomycota</taxon>
        <taxon>Saccharomycotina</taxon>
        <taxon>Pichiomycetes</taxon>
        <taxon>Debaryomycetaceae</taxon>
        <taxon>Millerozyma</taxon>
    </lineage>
</organism>
<keyword evidence="1" id="KW-0853">WD repeat</keyword>
<evidence type="ECO:0000256" key="1">
    <source>
        <dbReference type="PROSITE-ProRule" id="PRU00221"/>
    </source>
</evidence>
<evidence type="ECO:0000256" key="2">
    <source>
        <dbReference type="SAM" id="MobiDB-lite"/>
    </source>
</evidence>
<feature type="transmembrane region" description="Helical" evidence="3">
    <location>
        <begin position="436"/>
        <end position="462"/>
    </location>
</feature>
<dbReference type="OrthoDB" id="1914839at2759"/>
<reference evidence="4 5" key="1">
    <citation type="journal article" date="2012" name="G3 (Bethesda)">
        <title>Pichia sorbitophila, an interspecies yeast hybrid reveals early steps of genome resolution following polyploidization.</title>
        <authorList>
            <person name="Leh Louis V."/>
            <person name="Despons L."/>
            <person name="Friedrich A."/>
            <person name="Martin T."/>
            <person name="Durrens P."/>
            <person name="Casaregola S."/>
            <person name="Neuveglise C."/>
            <person name="Fairhead C."/>
            <person name="Marck C."/>
            <person name="Cruz J.A."/>
            <person name="Straub M.L."/>
            <person name="Kugler V."/>
            <person name="Sacerdot C."/>
            <person name="Uzunov Z."/>
            <person name="Thierry A."/>
            <person name="Weiss S."/>
            <person name="Bleykasten C."/>
            <person name="De Montigny J."/>
            <person name="Jacques N."/>
            <person name="Jung P."/>
            <person name="Lemaire M."/>
            <person name="Mallet S."/>
            <person name="Morel G."/>
            <person name="Richard G.F."/>
            <person name="Sarkar A."/>
            <person name="Savel G."/>
            <person name="Schacherer J."/>
            <person name="Seret M.L."/>
            <person name="Talla E."/>
            <person name="Samson G."/>
            <person name="Jubin C."/>
            <person name="Poulain J."/>
            <person name="Vacherie B."/>
            <person name="Barbe V."/>
            <person name="Pelletier E."/>
            <person name="Sherman D.J."/>
            <person name="Westhof E."/>
            <person name="Weissenbach J."/>
            <person name="Baret P.V."/>
            <person name="Wincker P."/>
            <person name="Gaillardin C."/>
            <person name="Dujon B."/>
            <person name="Souciet J.L."/>
        </authorList>
    </citation>
    <scope>NUCLEOTIDE SEQUENCE [LARGE SCALE GENOMIC DNA]</scope>
    <source>
        <strain evidence="5">ATCC MYA-4447 / BCRC 22081 / CBS 7064 / NBRC 10061 / NRRL Y-12695</strain>
    </source>
</reference>
<dbReference type="InterPro" id="IPR001680">
    <property type="entry name" value="WD40_rpt"/>
</dbReference>
<feature type="transmembrane region" description="Helical" evidence="3">
    <location>
        <begin position="534"/>
        <end position="555"/>
    </location>
</feature>
<dbReference type="STRING" id="559304.G8YL84"/>
<keyword evidence="3" id="KW-0812">Transmembrane</keyword>
<gene>
    <name evidence="4" type="primary">Piso0_001604</name>
    <name evidence="4" type="ORF">GNLVRS01_PISO0F10037g</name>
</gene>
<feature type="transmembrane region" description="Helical" evidence="3">
    <location>
        <begin position="24"/>
        <end position="45"/>
    </location>
</feature>
<name>G8YL84_PICSO</name>
<dbReference type="HOGENOM" id="CLU_008148_0_0_1"/>
<evidence type="ECO:0000313" key="4">
    <source>
        <dbReference type="EMBL" id="CCE88818.1"/>
    </source>
</evidence>
<dbReference type="Proteomes" id="UP000005222">
    <property type="component" value="Chromosome F"/>
</dbReference>
<feature type="transmembrane region" description="Helical" evidence="3">
    <location>
        <begin position="252"/>
        <end position="273"/>
    </location>
</feature>
<feature type="transmembrane region" description="Helical" evidence="3">
    <location>
        <begin position="319"/>
        <end position="335"/>
    </location>
</feature>
<dbReference type="AlphaFoldDB" id="G8YL84"/>
<dbReference type="eggNOG" id="KOG1933">
    <property type="taxonomic scope" value="Eukaryota"/>
</dbReference>
<dbReference type="PROSITE" id="PS50082">
    <property type="entry name" value="WD_REPEATS_2"/>
    <property type="match status" value="1"/>
</dbReference>